<dbReference type="EMBL" id="CENE01000008">
    <property type="protein sequence ID" value="CEQ40759.1"/>
    <property type="molecule type" value="Genomic_DNA"/>
</dbReference>
<evidence type="ECO:0000256" key="2">
    <source>
        <dbReference type="ARBA" id="ARBA00022888"/>
    </source>
</evidence>
<evidence type="ECO:0000256" key="1">
    <source>
        <dbReference type="ARBA" id="ARBA00022605"/>
    </source>
</evidence>
<dbReference type="GO" id="GO:0006529">
    <property type="term" value="P:asparagine biosynthetic process"/>
    <property type="evidence" value="ECO:0007669"/>
    <property type="project" value="UniProtKB-KW"/>
</dbReference>
<protein>
    <submittedName>
        <fullName evidence="6">SPOSA6832_02417-mRNA-1:cds</fullName>
    </submittedName>
</protein>
<dbReference type="Gene3D" id="3.60.20.10">
    <property type="entry name" value="Glutamine Phosphoribosylpyrophosphate, subunit 1, domain 1"/>
    <property type="match status" value="1"/>
</dbReference>
<dbReference type="GO" id="GO:0004066">
    <property type="term" value="F:asparagine synthase (glutamine-hydrolyzing) activity"/>
    <property type="evidence" value="ECO:0007669"/>
    <property type="project" value="InterPro"/>
</dbReference>
<evidence type="ECO:0000313" key="6">
    <source>
        <dbReference type="EMBL" id="CEQ40759.1"/>
    </source>
</evidence>
<dbReference type="Pfam" id="PF00733">
    <property type="entry name" value="Asn_synthase"/>
    <property type="match status" value="1"/>
</dbReference>
<feature type="compositionally biased region" description="Low complexity" evidence="4">
    <location>
        <begin position="433"/>
        <end position="451"/>
    </location>
</feature>
<dbReference type="SUPFAM" id="SSF56235">
    <property type="entry name" value="N-terminal nucleophile aminohydrolases (Ntn hydrolases)"/>
    <property type="match status" value="1"/>
</dbReference>
<dbReference type="Gene3D" id="3.40.50.620">
    <property type="entry name" value="HUPs"/>
    <property type="match status" value="1"/>
</dbReference>
<dbReference type="InterPro" id="IPR014729">
    <property type="entry name" value="Rossmann-like_a/b/a_fold"/>
</dbReference>
<dbReference type="CDD" id="cd01991">
    <property type="entry name" value="Asn_synthase_B_C"/>
    <property type="match status" value="1"/>
</dbReference>
<dbReference type="InterPro" id="IPR017932">
    <property type="entry name" value="GATase_2_dom"/>
</dbReference>
<dbReference type="InterPro" id="IPR029055">
    <property type="entry name" value="Ntn_hydrolases_N"/>
</dbReference>
<dbReference type="PANTHER" id="PTHR45937:SF1">
    <property type="entry name" value="ASPARAGINE SYNTHETASE DOMAIN-CONTAINING PROTEIN 1"/>
    <property type="match status" value="1"/>
</dbReference>
<keyword evidence="7" id="KW-1185">Reference proteome</keyword>
<sequence length="670" mass="73218">MCGIVFTISSAASSAATRPASLSSDDLSSPPHPAPGADSDGPGFGLPRPDGTRPSSFLSVDEMWERLVDGVKERGPDASDSRVQHVQHNQSFSYELRFHASILHMRGEGVTTQPFVADNGDVLLWNGEIFDGLDVAPNENDGRKLFDLIESSGPSNFFAAIRNIEGPYAFVYYQASTSRIYFARDPLGRRSLLLHPPTPVSPFFVLVSSAPGRDFPLKEWEEVGCEAVHCYHLLDSKGEPGKVDGKRSLSACPRYPKTLGCSQNSLIYPFDRLVTTLPQPGQLTPMTRSIPPQPVMTSHLSLALQSFLAALETSVRQRVLTVPSVPPAPAARIAILFSGGLDCTTLAVVLDRVLPEREAVDLINVAFENPRKLKAKEDGPQKGRKGNKKGKSKGRVIDGEVKAMEIEDDEVGRGAAALAAAEAGEPVDPSPPANSSTPAPESTSPSPISASQDLSIYDVPDRLTGRASWHELRRLRPNRRWNLVEVNVPYEEMLEHRQKVVELMRPQNTVMDLSIAIAFYFAARGKGVLASDSSSFTAAREPYHSRARVLPSPPENWPSLVRELQLDLDRLSTRNLGRDDRIVSSHGKEARYPFLAAHVVDFCANLPVWLKCDMRFGEGVGDKMLLRVLARNLGLQGAACLPKRAIHFGARTAKMELNTGRARGTDVLES</sequence>
<dbReference type="OrthoDB" id="10252281at2759"/>
<feature type="compositionally biased region" description="Basic and acidic residues" evidence="4">
    <location>
        <begin position="395"/>
        <end position="405"/>
    </location>
</feature>
<accession>A0A0D6ELB2</accession>
<dbReference type="AlphaFoldDB" id="A0A0D6ELB2"/>
<keyword evidence="3" id="KW-0315">Glutamine amidotransferase</keyword>
<keyword evidence="1" id="KW-0028">Amino-acid biosynthesis</keyword>
<dbReference type="InterPro" id="IPR001962">
    <property type="entry name" value="Asn_synthase"/>
</dbReference>
<dbReference type="SUPFAM" id="SSF52402">
    <property type="entry name" value="Adenine nucleotide alpha hydrolases-like"/>
    <property type="match status" value="1"/>
</dbReference>
<dbReference type="Proteomes" id="UP000243876">
    <property type="component" value="Unassembled WGS sequence"/>
</dbReference>
<evidence type="ECO:0000259" key="5">
    <source>
        <dbReference type="PROSITE" id="PS51278"/>
    </source>
</evidence>
<dbReference type="PROSITE" id="PS51278">
    <property type="entry name" value="GATASE_TYPE_2"/>
    <property type="match status" value="1"/>
</dbReference>
<keyword evidence="2" id="KW-0061">Asparagine biosynthesis</keyword>
<name>A0A0D6ELB2_SPOSA</name>
<feature type="domain" description="Glutamine amidotransferase type-2" evidence="5">
    <location>
        <begin position="2"/>
        <end position="289"/>
    </location>
</feature>
<gene>
    <name evidence="6" type="primary">SPOSA6832_02417</name>
</gene>
<dbReference type="PANTHER" id="PTHR45937">
    <property type="entry name" value="ASPARAGINE SYNTHETASE DOMAIN-CONTAINING PROTEIN 1"/>
    <property type="match status" value="1"/>
</dbReference>
<evidence type="ECO:0000313" key="7">
    <source>
        <dbReference type="Proteomes" id="UP000243876"/>
    </source>
</evidence>
<feature type="compositionally biased region" description="Low complexity" evidence="4">
    <location>
        <begin position="13"/>
        <end position="29"/>
    </location>
</feature>
<evidence type="ECO:0000256" key="3">
    <source>
        <dbReference type="ARBA" id="ARBA00022962"/>
    </source>
</evidence>
<feature type="region of interest" description="Disordered" evidence="4">
    <location>
        <begin position="13"/>
        <end position="57"/>
    </location>
</feature>
<feature type="compositionally biased region" description="Basic residues" evidence="4">
    <location>
        <begin position="382"/>
        <end position="394"/>
    </location>
</feature>
<feature type="region of interest" description="Disordered" evidence="4">
    <location>
        <begin position="373"/>
        <end position="456"/>
    </location>
</feature>
<reference evidence="7" key="1">
    <citation type="submission" date="2015-02" db="EMBL/GenBank/DDBJ databases">
        <authorList>
            <person name="Gon?alves P."/>
        </authorList>
    </citation>
    <scope>NUCLEOTIDE SEQUENCE [LARGE SCALE GENOMIC DNA]</scope>
</reference>
<evidence type="ECO:0000256" key="4">
    <source>
        <dbReference type="SAM" id="MobiDB-lite"/>
    </source>
</evidence>
<feature type="compositionally biased region" description="Low complexity" evidence="4">
    <location>
        <begin position="414"/>
        <end position="424"/>
    </location>
</feature>
<proteinExistence type="predicted"/>
<organism evidence="6 7">
    <name type="scientific">Sporidiobolus salmonicolor</name>
    <name type="common">Yeast-like fungus</name>
    <name type="synonym">Sporobolomyces salmonicolor</name>
    <dbReference type="NCBI Taxonomy" id="5005"/>
    <lineage>
        <taxon>Eukaryota</taxon>
        <taxon>Fungi</taxon>
        <taxon>Dikarya</taxon>
        <taxon>Basidiomycota</taxon>
        <taxon>Pucciniomycotina</taxon>
        <taxon>Microbotryomycetes</taxon>
        <taxon>Sporidiobolales</taxon>
        <taxon>Sporidiobolaceae</taxon>
        <taxon>Sporobolomyces</taxon>
    </lineage>
</organism>
<dbReference type="InterPro" id="IPR051857">
    <property type="entry name" value="Asn_synthetase_domain"/>
</dbReference>